<dbReference type="EMBL" id="AP015042">
    <property type="protein sequence ID" value="BAT97326.1"/>
    <property type="molecule type" value="Genomic_DNA"/>
</dbReference>
<keyword evidence="4" id="KW-0520">NAD</keyword>
<dbReference type="SUPFAM" id="SSF52058">
    <property type="entry name" value="L domain-like"/>
    <property type="match status" value="1"/>
</dbReference>
<dbReference type="GO" id="GO:0006952">
    <property type="term" value="P:defense response"/>
    <property type="evidence" value="ECO:0007669"/>
    <property type="project" value="UniProtKB-KW"/>
</dbReference>
<dbReference type="PRINTS" id="PR00364">
    <property type="entry name" value="DISEASERSIST"/>
</dbReference>
<dbReference type="Gene3D" id="3.40.50.10140">
    <property type="entry name" value="Toll/interleukin-1 receptor homology (TIR) domain"/>
    <property type="match status" value="2"/>
</dbReference>
<organism evidence="6 7">
    <name type="scientific">Vigna angularis var. angularis</name>
    <dbReference type="NCBI Taxonomy" id="157739"/>
    <lineage>
        <taxon>Eukaryota</taxon>
        <taxon>Viridiplantae</taxon>
        <taxon>Streptophyta</taxon>
        <taxon>Embryophyta</taxon>
        <taxon>Tracheophyta</taxon>
        <taxon>Spermatophyta</taxon>
        <taxon>Magnoliopsida</taxon>
        <taxon>eudicotyledons</taxon>
        <taxon>Gunneridae</taxon>
        <taxon>Pentapetalae</taxon>
        <taxon>rosids</taxon>
        <taxon>fabids</taxon>
        <taxon>Fabales</taxon>
        <taxon>Fabaceae</taxon>
        <taxon>Papilionoideae</taxon>
        <taxon>50 kb inversion clade</taxon>
        <taxon>NPAAA clade</taxon>
        <taxon>indigoferoid/millettioid clade</taxon>
        <taxon>Phaseoleae</taxon>
        <taxon>Vigna</taxon>
    </lineage>
</organism>
<dbReference type="PROSITE" id="PS50104">
    <property type="entry name" value="TIR"/>
    <property type="match status" value="1"/>
</dbReference>
<dbReference type="SUPFAM" id="SSF46785">
    <property type="entry name" value="Winged helix' DNA-binding domain"/>
    <property type="match status" value="1"/>
</dbReference>
<dbReference type="Gene3D" id="3.80.10.10">
    <property type="entry name" value="Ribonuclease Inhibitor"/>
    <property type="match status" value="2"/>
</dbReference>
<dbReference type="GO" id="GO:0007165">
    <property type="term" value="P:signal transduction"/>
    <property type="evidence" value="ECO:0007669"/>
    <property type="project" value="InterPro"/>
</dbReference>
<dbReference type="Gene3D" id="3.40.50.300">
    <property type="entry name" value="P-loop containing nucleotide triphosphate hydrolases"/>
    <property type="match status" value="1"/>
</dbReference>
<dbReference type="InterPro" id="IPR027417">
    <property type="entry name" value="P-loop_NTPase"/>
</dbReference>
<dbReference type="SUPFAM" id="SSF52200">
    <property type="entry name" value="Toll/Interleukin receptor TIR domain"/>
    <property type="match status" value="1"/>
</dbReference>
<dbReference type="PANTHER" id="PTHR11017">
    <property type="entry name" value="LEUCINE-RICH REPEAT-CONTAINING PROTEIN"/>
    <property type="match status" value="1"/>
</dbReference>
<dbReference type="Proteomes" id="UP000291084">
    <property type="component" value="Chromosome 9"/>
</dbReference>
<dbReference type="InterPro" id="IPR000157">
    <property type="entry name" value="TIR_dom"/>
</dbReference>
<keyword evidence="1" id="KW-0433">Leucine-rich repeat</keyword>
<dbReference type="PANTHER" id="PTHR11017:SF271">
    <property type="entry name" value="DISEASE RESISTANCE PROTEIN (TIR-NBS-LRR CLASS) FAMILY"/>
    <property type="match status" value="1"/>
</dbReference>
<dbReference type="Pfam" id="PF00931">
    <property type="entry name" value="NB-ARC"/>
    <property type="match status" value="1"/>
</dbReference>
<dbReference type="InterPro" id="IPR003593">
    <property type="entry name" value="AAA+_ATPase"/>
</dbReference>
<dbReference type="InterPro" id="IPR002182">
    <property type="entry name" value="NB-ARC"/>
</dbReference>
<dbReference type="FunFam" id="3.40.50.10140:FF:000007">
    <property type="entry name" value="Disease resistance protein (TIR-NBS-LRR class)"/>
    <property type="match status" value="1"/>
</dbReference>
<feature type="domain" description="TIR" evidence="5">
    <location>
        <begin position="25"/>
        <end position="169"/>
    </location>
</feature>
<dbReference type="InterPro" id="IPR036390">
    <property type="entry name" value="WH_DNA-bd_sf"/>
</dbReference>
<dbReference type="SUPFAM" id="SSF52540">
    <property type="entry name" value="P-loop containing nucleoside triphosphate hydrolases"/>
    <property type="match status" value="1"/>
</dbReference>
<dbReference type="Pfam" id="PF23282">
    <property type="entry name" value="WHD_ROQ1"/>
    <property type="match status" value="1"/>
</dbReference>
<proteinExistence type="predicted"/>
<dbReference type="OrthoDB" id="1901675at2759"/>
<evidence type="ECO:0000256" key="1">
    <source>
        <dbReference type="ARBA" id="ARBA00022614"/>
    </source>
</evidence>
<dbReference type="InterPro" id="IPR032675">
    <property type="entry name" value="LRR_dom_sf"/>
</dbReference>
<dbReference type="InterPro" id="IPR058192">
    <property type="entry name" value="WHD_ROQ1-like"/>
</dbReference>
<keyword evidence="7" id="KW-1185">Reference proteome</keyword>
<evidence type="ECO:0000313" key="7">
    <source>
        <dbReference type="Proteomes" id="UP000291084"/>
    </source>
</evidence>
<gene>
    <name evidence="6" type="primary">Vigan.09G073300</name>
    <name evidence="6" type="ORF">VIGAN_09073300</name>
</gene>
<dbReference type="InterPro" id="IPR035897">
    <property type="entry name" value="Toll_tir_struct_dom_sf"/>
</dbReference>
<evidence type="ECO:0000259" key="5">
    <source>
        <dbReference type="PROSITE" id="PS50104"/>
    </source>
</evidence>
<keyword evidence="3" id="KW-0611">Plant defense</keyword>
<evidence type="ECO:0000256" key="3">
    <source>
        <dbReference type="ARBA" id="ARBA00022821"/>
    </source>
</evidence>
<sequence>MSLSGSDDEMEMDFLRDRYQEMDGGNFEVFLSFRGEDTRASFTSHLYTALQNAGIFVFKDDESLSRGKQISPSLRLAIEESRISIVVFSKNYAESIWCMKELEKIMECHRTIGNVVIPVFYDVDPSEVRHQRGDFGKAFRRLLSKFSIEKEVKVLDWKQLWWKTLREICDISALQIIFSSWTERRDKLDNRWKKTLLVQISKILDLNPRWKMKIADSIESIVSQSTRGLLEGDEIPFRKEKVDDVKDFLVKQWTEVFFEPVSISEVALLDPCGETKIANAIKLNLEHCREALFEAAGISRNLVLNFCEETEITNAIELHMKHWMDAFSKDDGTVLHSGYPCVHIQGLGNSITFMESDFQSRLETVYSEISSLKLHWREKVLKAYGNELYSRRKSDIERHLERCASALTKAARISTGFQSSLRKLKAYNRIESLVEYWRGALCETAEISRLVVQYYRGLTDNEINYMEKNARDALREAAGISGLVILNSRNESEAVKNIVKNVTSLLNKTELFVAKNPVGVESRVQEMVQLLEQKQSNDVLLLGIWGMGGIGKTTIAKAIYNKIGRNFEERSFLADIREAWGQEAGHVCLQQQLLYDIHKENNTKIHNSESGKVILRERLRHKRILLILDDVNKLQQLNALCGSREWFGSGSRIIITTRDIHLLRGKRVDQVFAMTEMNVDESIELFSWHAFKQASPEEDFIELSRNVVAYAGGLPLALEVLGSYLFDMEVTEWKSVLEKLRKIPNDEVQEKLKISYDGLSDDTEKGIFLDIACFFIGKDRNDVIHILNGCGLFAENGIRVLVERSLVTVDDKNQLGMHDLLRDMGREIIRSKSPMELEERSRLWFHEDVLDVLSKETGTKFIEGLTLKLPRTNTKSLCTKAFMNMKKLRLLQLSGVELVGDFEYLSKDLRWLCWHGFPFAFIPTSFYQGSLVSIELENSKITMVWKATQLMEKLKILNLSHSHYLTKTPDFLNLPNLEKLILMDCPRLSEISYTIGHLTKVLLINFQDCISLRNLPRSIYKLKSLKTLILSGCLKIDKLEEDIEQMESLTTLVADKTAIRRVPFSIVRSKSIGYISLCGYEGFSRDVFPSIIWSWMSPVNSLSSRVQTLVDMSSLVSLDVQNSSSNQLSYISEELPKLQSLWIECGSDLQLSRDTTSILDALNATNSEESESYGTTSQMQNVFTLIECNSRSKLFEKTLLIQMGRSWEITHILKQRILQNVTTSDGGDLLPGDCYPDWLTFSSEGSSVTFEIPEVNGRSLKTMMCHIHYSSSDSITSDGLKNLLVINHTKSTIQLYKRNALASFDDEEWQRVLSNIDPGNKVQIVVVFWNRITVNKTSIYLIYEAIVDEKVEHYHASNMNVPRSISPGVESMEDLRGASVKSLTKRLFNKFLSCKYFCKGKVEKKKN</sequence>
<reference evidence="6 7" key="1">
    <citation type="journal article" date="2015" name="Sci. Rep.">
        <title>The power of single molecule real-time sequencing technology in the de novo assembly of a eukaryotic genome.</title>
        <authorList>
            <person name="Sakai H."/>
            <person name="Naito K."/>
            <person name="Ogiso-Tanaka E."/>
            <person name="Takahashi Y."/>
            <person name="Iseki K."/>
            <person name="Muto C."/>
            <person name="Satou K."/>
            <person name="Teruya K."/>
            <person name="Shiroma A."/>
            <person name="Shimoji M."/>
            <person name="Hirano T."/>
            <person name="Itoh T."/>
            <person name="Kaga A."/>
            <person name="Tomooka N."/>
        </authorList>
    </citation>
    <scope>NUCLEOTIDE SEQUENCE [LARGE SCALE GENOMIC DNA]</scope>
    <source>
        <strain evidence="7">cv. Shumari</strain>
    </source>
</reference>
<protein>
    <recommendedName>
        <fullName evidence="5">TIR domain-containing protein</fullName>
    </recommendedName>
</protein>
<evidence type="ECO:0000256" key="2">
    <source>
        <dbReference type="ARBA" id="ARBA00022737"/>
    </source>
</evidence>
<name>A0A0S3SWS1_PHAAN</name>
<evidence type="ECO:0000256" key="4">
    <source>
        <dbReference type="ARBA" id="ARBA00023027"/>
    </source>
</evidence>
<dbReference type="InterPro" id="IPR042197">
    <property type="entry name" value="Apaf_helical"/>
</dbReference>
<keyword evidence="2" id="KW-0677">Repeat</keyword>
<dbReference type="InterPro" id="IPR044974">
    <property type="entry name" value="Disease_R_plants"/>
</dbReference>
<dbReference type="GO" id="GO:0043531">
    <property type="term" value="F:ADP binding"/>
    <property type="evidence" value="ECO:0007669"/>
    <property type="project" value="InterPro"/>
</dbReference>
<dbReference type="SMART" id="SM00382">
    <property type="entry name" value="AAA"/>
    <property type="match status" value="1"/>
</dbReference>
<evidence type="ECO:0000313" key="6">
    <source>
        <dbReference type="EMBL" id="BAT97326.1"/>
    </source>
</evidence>
<dbReference type="Gene3D" id="1.10.8.430">
    <property type="entry name" value="Helical domain of apoptotic protease-activating factors"/>
    <property type="match status" value="1"/>
</dbReference>
<accession>A0A0S3SWS1</accession>
<dbReference type="SMART" id="SM00255">
    <property type="entry name" value="TIR"/>
    <property type="match status" value="1"/>
</dbReference>
<dbReference type="Pfam" id="PF01582">
    <property type="entry name" value="TIR"/>
    <property type="match status" value="1"/>
</dbReference>